<dbReference type="OrthoDB" id="5366541at2759"/>
<accession>A0A9P4LZ93</accession>
<gene>
    <name evidence="4" type="ORF">K490DRAFT_6285</name>
</gene>
<evidence type="ECO:0000313" key="4">
    <source>
        <dbReference type="EMBL" id="KAF2091123.1"/>
    </source>
</evidence>
<evidence type="ECO:0000313" key="5">
    <source>
        <dbReference type="Proteomes" id="UP000799776"/>
    </source>
</evidence>
<protein>
    <recommendedName>
        <fullName evidence="6">Ubiquitin-like domain-containing protein</fullName>
    </recommendedName>
</protein>
<name>A0A9P4LZ93_9PEZI</name>
<evidence type="ECO:0000259" key="2">
    <source>
        <dbReference type="Pfam" id="PF12754"/>
    </source>
</evidence>
<reference evidence="4" key="1">
    <citation type="journal article" date="2020" name="Stud. Mycol.">
        <title>101 Dothideomycetes genomes: a test case for predicting lifestyles and emergence of pathogens.</title>
        <authorList>
            <person name="Haridas S."/>
            <person name="Albert R."/>
            <person name="Binder M."/>
            <person name="Bloem J."/>
            <person name="Labutti K."/>
            <person name="Salamov A."/>
            <person name="Andreopoulos B."/>
            <person name="Baker S."/>
            <person name="Barry K."/>
            <person name="Bills G."/>
            <person name="Bluhm B."/>
            <person name="Cannon C."/>
            <person name="Castanera R."/>
            <person name="Culley D."/>
            <person name="Daum C."/>
            <person name="Ezra D."/>
            <person name="Gonzalez J."/>
            <person name="Henrissat B."/>
            <person name="Kuo A."/>
            <person name="Liang C."/>
            <person name="Lipzen A."/>
            <person name="Lutzoni F."/>
            <person name="Magnuson J."/>
            <person name="Mondo S."/>
            <person name="Nolan M."/>
            <person name="Ohm R."/>
            <person name="Pangilinan J."/>
            <person name="Park H.-J."/>
            <person name="Ramirez L."/>
            <person name="Alfaro M."/>
            <person name="Sun H."/>
            <person name="Tritt A."/>
            <person name="Yoshinaga Y."/>
            <person name="Zwiers L.-H."/>
            <person name="Turgeon B."/>
            <person name="Goodwin S."/>
            <person name="Spatafora J."/>
            <person name="Crous P."/>
            <person name="Grigoriev I."/>
        </authorList>
    </citation>
    <scope>NUCLEOTIDE SEQUENCE</scope>
    <source>
        <strain evidence="4">CBS 121410</strain>
    </source>
</reference>
<dbReference type="Pfam" id="PF12754">
    <property type="entry name" value="Get5_N"/>
    <property type="match status" value="1"/>
</dbReference>
<comment type="caution">
    <text evidence="4">The sequence shown here is derived from an EMBL/GenBank/DDBJ whole genome shotgun (WGS) entry which is preliminary data.</text>
</comment>
<dbReference type="EMBL" id="ML978712">
    <property type="protein sequence ID" value="KAF2091123.1"/>
    <property type="molecule type" value="Genomic_DNA"/>
</dbReference>
<proteinExistence type="predicted"/>
<dbReference type="Pfam" id="PF17183">
    <property type="entry name" value="Get5_C"/>
    <property type="match status" value="1"/>
</dbReference>
<dbReference type="AlphaFoldDB" id="A0A9P4LZ93"/>
<feature type="compositionally biased region" description="Low complexity" evidence="1">
    <location>
        <begin position="55"/>
        <end position="67"/>
    </location>
</feature>
<evidence type="ECO:0000256" key="1">
    <source>
        <dbReference type="SAM" id="MobiDB-lite"/>
    </source>
</evidence>
<evidence type="ECO:0000259" key="3">
    <source>
        <dbReference type="Pfam" id="PF17183"/>
    </source>
</evidence>
<dbReference type="InterPro" id="IPR029071">
    <property type="entry name" value="Ubiquitin-like_domsf"/>
</dbReference>
<dbReference type="SUPFAM" id="SSF54236">
    <property type="entry name" value="Ubiquitin-like"/>
    <property type="match status" value="1"/>
</dbReference>
<keyword evidence="5" id="KW-1185">Reference proteome</keyword>
<dbReference type="InterPro" id="IPR049256">
    <property type="entry name" value="Get5_C"/>
</dbReference>
<evidence type="ECO:0008006" key="6">
    <source>
        <dbReference type="Google" id="ProtNLM"/>
    </source>
</evidence>
<dbReference type="InterPro" id="IPR024737">
    <property type="entry name" value="Get5_N"/>
</dbReference>
<organism evidence="4 5">
    <name type="scientific">Saccharata proteae CBS 121410</name>
    <dbReference type="NCBI Taxonomy" id="1314787"/>
    <lineage>
        <taxon>Eukaryota</taxon>
        <taxon>Fungi</taxon>
        <taxon>Dikarya</taxon>
        <taxon>Ascomycota</taxon>
        <taxon>Pezizomycotina</taxon>
        <taxon>Dothideomycetes</taxon>
        <taxon>Dothideomycetes incertae sedis</taxon>
        <taxon>Botryosphaeriales</taxon>
        <taxon>Saccharataceae</taxon>
        <taxon>Saccharata</taxon>
    </lineage>
</organism>
<feature type="region of interest" description="Disordered" evidence="1">
    <location>
        <begin position="37"/>
        <end position="67"/>
    </location>
</feature>
<feature type="domain" description="Get5 C-terminal" evidence="3">
    <location>
        <begin position="200"/>
        <end position="247"/>
    </location>
</feature>
<dbReference type="Gene3D" id="1.10.286.70">
    <property type="entry name" value="Get5 dimerization domain"/>
    <property type="match status" value="1"/>
</dbReference>
<feature type="domain" description="Get5 N-terminal" evidence="2">
    <location>
        <begin position="6"/>
        <end position="150"/>
    </location>
</feature>
<feature type="non-terminal residue" evidence="4">
    <location>
        <position position="247"/>
    </location>
</feature>
<sequence length="247" mass="26202">MTELSFAKQFLTALDSRPQKLSSDHVVDPKTYAAQPAFILPRMPNPKKRRTAADSTPGSTPSQPTTTISVTIKPTRGAYAPLTLPTATLTTSIHDLKQQYAAHASLNVEKIKMLHAKKPVSDMKTLKDVLGDAASIPGQNIELSVMVLGGATGTSSPAVSTPDRVASPPVAVPAPTVDGQPTVETSAPVGAGDVTMEEATPIARASTGSEVLKSDEFWEDLKGFLVQRVRDESEAGKLTGLFRDAWK</sequence>
<dbReference type="Proteomes" id="UP000799776">
    <property type="component" value="Unassembled WGS sequence"/>
</dbReference>